<evidence type="ECO:0000313" key="2">
    <source>
        <dbReference type="Proteomes" id="UP000682802"/>
    </source>
</evidence>
<name>A0ABX8H498_9BACT</name>
<proteinExistence type="predicted"/>
<sequence length="115" mass="13050">MTIRGAEGRKGIMGRAGFGQNYIYFNSNLLRTKVREDAMSWTGKTINRKGVLFRTFSHQFGYSAGLEGYPLQNDAPGNLMLQSRKRLAGTEITEEQINIIKNYYRNKGKQEADGH</sequence>
<keyword evidence="2" id="KW-1185">Reference proteome</keyword>
<protein>
    <submittedName>
        <fullName evidence="1">Uncharacterized protein</fullName>
    </submittedName>
</protein>
<dbReference type="Proteomes" id="UP000682802">
    <property type="component" value="Chromosome 2"/>
</dbReference>
<dbReference type="EMBL" id="CP076129">
    <property type="protein sequence ID" value="QWG10162.1"/>
    <property type="molecule type" value="Genomic_DNA"/>
</dbReference>
<organism evidence="1 2">
    <name type="scientific">Flammeovirga kamogawensis</name>
    <dbReference type="NCBI Taxonomy" id="373891"/>
    <lineage>
        <taxon>Bacteria</taxon>
        <taxon>Pseudomonadati</taxon>
        <taxon>Bacteroidota</taxon>
        <taxon>Cytophagia</taxon>
        <taxon>Cytophagales</taxon>
        <taxon>Flammeovirgaceae</taxon>
        <taxon>Flammeovirga</taxon>
    </lineage>
</organism>
<dbReference type="RefSeq" id="WP_144075773.1">
    <property type="nucleotide sequence ID" value="NZ_CP076129.1"/>
</dbReference>
<accession>A0ABX8H498</accession>
<evidence type="ECO:0000313" key="1">
    <source>
        <dbReference type="EMBL" id="QWG10162.1"/>
    </source>
</evidence>
<reference evidence="1 2" key="1">
    <citation type="submission" date="2021-05" db="EMBL/GenBank/DDBJ databases">
        <title>Comparative genomic studies on the polysaccharide-degrading batcterial strains of the Flammeovirga genus.</title>
        <authorList>
            <person name="Zewei F."/>
            <person name="Zheng Z."/>
            <person name="Yu L."/>
            <person name="Ruyue G."/>
            <person name="Yanhong M."/>
            <person name="Yuanyuan C."/>
            <person name="Jingyan G."/>
            <person name="Wenjun H."/>
        </authorList>
    </citation>
    <scope>NUCLEOTIDE SEQUENCE [LARGE SCALE GENOMIC DNA]</scope>
    <source>
        <strain evidence="1 2">YS10</strain>
    </source>
</reference>
<gene>
    <name evidence="1" type="ORF">KM029_20990</name>
</gene>